<dbReference type="AlphaFoldDB" id="F9WQL1"/>
<keyword evidence="4" id="KW-1185">Reference proteome</keyword>
<feature type="chain" id="PRO_5012745530" evidence="1">
    <location>
        <begin position="16"/>
        <end position="626"/>
    </location>
</feature>
<dbReference type="CDD" id="cd01650">
    <property type="entry name" value="RT_nLTR_like"/>
    <property type="match status" value="1"/>
</dbReference>
<dbReference type="EMBL" id="CAEX01004230">
    <property type="protein sequence ID" value="CCD19839.1"/>
    <property type="molecule type" value="Genomic_DNA"/>
</dbReference>
<keyword evidence="3" id="KW-0808">Transferase</keyword>
<name>F9WQL1_TRYVY</name>
<accession>F9WQL1</accession>
<evidence type="ECO:0000313" key="4">
    <source>
        <dbReference type="Proteomes" id="UP000009027"/>
    </source>
</evidence>
<protein>
    <submittedName>
        <fullName evidence="3">Reverse transcriptase (RNA-dependent DNA polymerase)</fullName>
    </submittedName>
</protein>
<dbReference type="Pfam" id="PF00078">
    <property type="entry name" value="RVT_1"/>
    <property type="match status" value="1"/>
</dbReference>
<sequence length="626" mass="67920">MLLLCLLREARLASAECAALSIGGYQHARQAKTPYCSGAPILAGERAGVEVGVLDRKVPGRATVTLRLSAGMCLTIASARFPRKAGVSSESLGTLPGASVPLAVGAGANSHHVLWDPLRLGDDKGECIVDWCVQNGLSIANAGSATRRQPGTAALSSSDVAFCRDCEVCGLKSALSPHSDHYWIIFDAFVGTSLTRLLPPNARATHAWNKARWHEFRKLSDEFIFRGMVRSAKVADALSDAVTRGIRMAAKRTFPKGKGVAPPFWTPELAKLDVAVQECKNERKRDALIRWRRKVLADTALGRWKENVSKLSTTQSASWNLAKSTYAPRPLTSPVLVVDGHPLTKRRQAQAFTDICMARSTKVPHAPEMKIPSTRRSTFRPITEAESDVALRELSSGTAPGDDVNCEELGQLGRLAKKCVVRLFNCSLRTGQVPAKRGHDIIVPLLKPNKPASSMASFRPVTLTSTLRKLMGRIVARRVRDCIEDKLQPQRAGFRLARSTLDTLMLVTSAVRRRKGGEKTAPALIDYACAFDSADHGCAVKALVSFGVARHLVAWIAGFLKGRTAQVRVNSALSEDVSLTCGVPHGSVLGPLLFIVTVDSLSKRHNCIPGLQHRFFADDLTIVHEC</sequence>
<proteinExistence type="predicted"/>
<feature type="signal peptide" evidence="1">
    <location>
        <begin position="1"/>
        <end position="15"/>
    </location>
</feature>
<dbReference type="Gene3D" id="3.60.10.10">
    <property type="entry name" value="Endonuclease/exonuclease/phosphatase"/>
    <property type="match status" value="1"/>
</dbReference>
<dbReference type="Proteomes" id="UP000009027">
    <property type="component" value="Unassembled WGS sequence"/>
</dbReference>
<dbReference type="PANTHER" id="PTHR19446">
    <property type="entry name" value="REVERSE TRANSCRIPTASES"/>
    <property type="match status" value="1"/>
</dbReference>
<dbReference type="GO" id="GO:0003964">
    <property type="term" value="F:RNA-directed DNA polymerase activity"/>
    <property type="evidence" value="ECO:0007669"/>
    <property type="project" value="UniProtKB-KW"/>
</dbReference>
<dbReference type="InterPro" id="IPR000477">
    <property type="entry name" value="RT_dom"/>
</dbReference>
<gene>
    <name evidence="3" type="ORF">TvY486_0025560</name>
</gene>
<evidence type="ECO:0000313" key="3">
    <source>
        <dbReference type="EMBL" id="CCD19839.1"/>
    </source>
</evidence>
<keyword evidence="3" id="KW-0695">RNA-directed DNA polymerase</keyword>
<dbReference type="VEuPathDB" id="TriTrypDB:TvY486_0025560"/>
<reference evidence="3 4" key="1">
    <citation type="journal article" date="2012" name="Proc. Natl. Acad. Sci. U.S.A.">
        <title>Antigenic diversity is generated by distinct evolutionary mechanisms in African trypanosome species.</title>
        <authorList>
            <person name="Jackson A.P."/>
            <person name="Berry A."/>
            <person name="Aslett M."/>
            <person name="Allison H.C."/>
            <person name="Burton P."/>
            <person name="Vavrova-Anderson J."/>
            <person name="Brown R."/>
            <person name="Browne H."/>
            <person name="Corton N."/>
            <person name="Hauser H."/>
            <person name="Gamble J."/>
            <person name="Gilderthorp R."/>
            <person name="Marcello L."/>
            <person name="McQuillan J."/>
            <person name="Otto T.D."/>
            <person name="Quail M.A."/>
            <person name="Sanders M.J."/>
            <person name="van Tonder A."/>
            <person name="Ginger M.L."/>
            <person name="Field M.C."/>
            <person name="Barry J.D."/>
            <person name="Hertz-Fowler C."/>
            <person name="Berriman M."/>
        </authorList>
    </citation>
    <scope>NUCLEOTIDE SEQUENCE</scope>
    <source>
        <strain evidence="3 4">Y486</strain>
    </source>
</reference>
<dbReference type="PROSITE" id="PS50878">
    <property type="entry name" value="RT_POL"/>
    <property type="match status" value="1"/>
</dbReference>
<evidence type="ECO:0000256" key="1">
    <source>
        <dbReference type="SAM" id="SignalP"/>
    </source>
</evidence>
<evidence type="ECO:0000259" key="2">
    <source>
        <dbReference type="PROSITE" id="PS50878"/>
    </source>
</evidence>
<keyword evidence="1" id="KW-0732">Signal</keyword>
<keyword evidence="3" id="KW-0548">Nucleotidyltransferase</keyword>
<organism evidence="3 4">
    <name type="scientific">Trypanosoma vivax (strain Y486)</name>
    <dbReference type="NCBI Taxonomy" id="1055687"/>
    <lineage>
        <taxon>Eukaryota</taxon>
        <taxon>Discoba</taxon>
        <taxon>Euglenozoa</taxon>
        <taxon>Kinetoplastea</taxon>
        <taxon>Metakinetoplastina</taxon>
        <taxon>Trypanosomatida</taxon>
        <taxon>Trypanosomatidae</taxon>
        <taxon>Trypanosoma</taxon>
        <taxon>Duttonella</taxon>
    </lineage>
</organism>
<feature type="domain" description="Reverse transcriptase" evidence="2">
    <location>
        <begin position="426"/>
        <end position="626"/>
    </location>
</feature>
<dbReference type="InterPro" id="IPR036691">
    <property type="entry name" value="Endo/exonu/phosph_ase_sf"/>
</dbReference>